<feature type="compositionally biased region" description="Basic and acidic residues" evidence="1">
    <location>
        <begin position="88"/>
        <end position="117"/>
    </location>
</feature>
<feature type="region of interest" description="Disordered" evidence="1">
    <location>
        <begin position="49"/>
        <end position="121"/>
    </location>
</feature>
<dbReference type="OrthoDB" id="5426982at2759"/>
<evidence type="ECO:0000256" key="1">
    <source>
        <dbReference type="SAM" id="MobiDB-lite"/>
    </source>
</evidence>
<feature type="compositionally biased region" description="Low complexity" evidence="1">
    <location>
        <begin position="151"/>
        <end position="164"/>
    </location>
</feature>
<reference evidence="2 3" key="1">
    <citation type="submission" date="2018-06" db="EMBL/GenBank/DDBJ databases">
        <title>Complete Genomes of Monosporascus.</title>
        <authorList>
            <person name="Robinson A.J."/>
            <person name="Natvig D.O."/>
        </authorList>
    </citation>
    <scope>NUCLEOTIDE SEQUENCE [LARGE SCALE GENOMIC DNA]</scope>
    <source>
        <strain evidence="2 3">CBS 110550</strain>
    </source>
</reference>
<keyword evidence="3" id="KW-1185">Reference proteome</keyword>
<proteinExistence type="predicted"/>
<comment type="caution">
    <text evidence="2">The sequence shown here is derived from an EMBL/GenBank/DDBJ whole genome shotgun (WGS) entry which is preliminary data.</text>
</comment>
<accession>A0A4V1XCC2</accession>
<dbReference type="EMBL" id="QJNU01000043">
    <property type="protein sequence ID" value="RYP09239.1"/>
    <property type="molecule type" value="Genomic_DNA"/>
</dbReference>
<evidence type="ECO:0000313" key="2">
    <source>
        <dbReference type="EMBL" id="RYP09239.1"/>
    </source>
</evidence>
<dbReference type="Proteomes" id="UP000293360">
    <property type="component" value="Unassembled WGS sequence"/>
</dbReference>
<gene>
    <name evidence="2" type="ORF">DL764_001425</name>
</gene>
<sequence>MNPNLSQIANEIPEVLSQYQFQRRLTPEDNPLDLDSECDFSQWIDLDKLCGDGTEEDPESRSKSDAISMPGLTSGPSEEGGSSPLPLPEDRARAKARLDDAKKQDDELTIPRRELRPKGHQYPLSIHVFSAGEDSVANMTDDSRESAGNESSFWSSPSGGNSPFTESGSSETSKPDRGRRKKPLSDRDAVAEVRELGACCNCREVCEKCIDHAQKKGGSASPLLGRQLCFRRKLSEIGLAFDRENGLAFDRFFVDGLSHWYVAYDFQALGTVLTSRQFDMISKVHRMRCMYRIWKTDTLLYYRSDSYGPLRPLPASVHRELKGIARSAMSSVERDILSSFDKFLKAGYFKNKALESHAERGDSGSHGRVWNDFVCELDTIDIQIQQFSNLISYEVNPADYVLNALLKKPRKSQNQARQPKRQRVAS</sequence>
<dbReference type="AlphaFoldDB" id="A0A4V1XCC2"/>
<name>A0A4V1XCC2_9PEZI</name>
<feature type="region of interest" description="Disordered" evidence="1">
    <location>
        <begin position="138"/>
        <end position="188"/>
    </location>
</feature>
<evidence type="ECO:0000313" key="3">
    <source>
        <dbReference type="Proteomes" id="UP000293360"/>
    </source>
</evidence>
<feature type="compositionally biased region" description="Low complexity" evidence="1">
    <location>
        <begin position="70"/>
        <end position="84"/>
    </location>
</feature>
<protein>
    <submittedName>
        <fullName evidence="2">Uncharacterized protein</fullName>
    </submittedName>
</protein>
<organism evidence="2 3">
    <name type="scientific">Monosporascus ibericus</name>
    <dbReference type="NCBI Taxonomy" id="155417"/>
    <lineage>
        <taxon>Eukaryota</taxon>
        <taxon>Fungi</taxon>
        <taxon>Dikarya</taxon>
        <taxon>Ascomycota</taxon>
        <taxon>Pezizomycotina</taxon>
        <taxon>Sordariomycetes</taxon>
        <taxon>Xylariomycetidae</taxon>
        <taxon>Xylariales</taxon>
        <taxon>Xylariales incertae sedis</taxon>
        <taxon>Monosporascus</taxon>
    </lineage>
</organism>